<dbReference type="GO" id="GO:0005634">
    <property type="term" value="C:nucleus"/>
    <property type="evidence" value="ECO:0007669"/>
    <property type="project" value="UniProtKB-SubCell"/>
</dbReference>
<evidence type="ECO:0000256" key="1">
    <source>
        <dbReference type="ARBA" id="ARBA00022490"/>
    </source>
</evidence>
<proteinExistence type="inferred from homology"/>
<sequence length="258" mass="28674">METHMQNENYTNVNIFKNAFEHPTPKALDGGKSDKTYYGPVMEHASGFNPYVNNQGTTLAIAGQDFVMVAADTRISSGFNILSREHSRTTKLTEKCVITSSGMVADIENLHKLLIAKVKTYERQFKKSPSTESLAQLLGNTLYSRRFMPFYAFNLLCGLDAKGQGCVYGYDAIGSYDKLTYGVQGSGSQLGAPILDNQFVGHNFLVKQLAQSLQETEDTAKDIINSIAERDIYTGDQVELVLVDQNGVHIKREPIRRD</sequence>
<keyword evidence="2 3" id="KW-0647">Proteasome</keyword>
<comment type="caution">
    <text evidence="4">The sequence shown here is derived from an EMBL/GenBank/DDBJ whole genome shotgun (WGS) entry which is preliminary data.</text>
</comment>
<dbReference type="PANTHER" id="PTHR32194">
    <property type="entry name" value="METALLOPROTEASE TLDD"/>
    <property type="match status" value="1"/>
</dbReference>
<dbReference type="GO" id="GO:0051603">
    <property type="term" value="P:proteolysis involved in protein catabolic process"/>
    <property type="evidence" value="ECO:0007669"/>
    <property type="project" value="InterPro"/>
</dbReference>
<dbReference type="PROSITE" id="PS00854">
    <property type="entry name" value="PROTEASOME_BETA_1"/>
    <property type="match status" value="1"/>
</dbReference>
<comment type="subcellular location">
    <subcellularLocation>
        <location evidence="3">Cytoplasm</location>
    </subcellularLocation>
    <subcellularLocation>
        <location evidence="3">Nucleus</location>
    </subcellularLocation>
</comment>
<dbReference type="AlphaFoldDB" id="A0A8J8NKD6"/>
<dbReference type="GO" id="GO:0005839">
    <property type="term" value="C:proteasome core complex"/>
    <property type="evidence" value="ECO:0007669"/>
    <property type="project" value="InterPro"/>
</dbReference>
<dbReference type="EMBL" id="RRYP01013002">
    <property type="protein sequence ID" value="TNV76763.1"/>
    <property type="molecule type" value="Genomic_DNA"/>
</dbReference>
<dbReference type="GO" id="GO:0005737">
    <property type="term" value="C:cytoplasm"/>
    <property type="evidence" value="ECO:0007669"/>
    <property type="project" value="UniProtKB-SubCell"/>
</dbReference>
<dbReference type="InterPro" id="IPR001353">
    <property type="entry name" value="Proteasome_sua/b"/>
</dbReference>
<evidence type="ECO:0000256" key="3">
    <source>
        <dbReference type="RuleBase" id="RU004203"/>
    </source>
</evidence>
<comment type="subunit">
    <text evidence="3">Component of the proteasome complex.</text>
</comment>
<dbReference type="InterPro" id="IPR029055">
    <property type="entry name" value="Ntn_hydrolases_N"/>
</dbReference>
<evidence type="ECO:0000313" key="5">
    <source>
        <dbReference type="Proteomes" id="UP000785679"/>
    </source>
</evidence>
<dbReference type="InterPro" id="IPR023333">
    <property type="entry name" value="Proteasome_suB-type"/>
</dbReference>
<keyword evidence="3" id="KW-0539">Nucleus</keyword>
<name>A0A8J8NKD6_HALGN</name>
<dbReference type="Pfam" id="PF00227">
    <property type="entry name" value="Proteasome"/>
    <property type="match status" value="1"/>
</dbReference>
<dbReference type="PROSITE" id="PS51476">
    <property type="entry name" value="PROTEASOME_BETA_2"/>
    <property type="match status" value="1"/>
</dbReference>
<dbReference type="Proteomes" id="UP000785679">
    <property type="component" value="Unassembled WGS sequence"/>
</dbReference>
<accession>A0A8J8NKD6</accession>
<keyword evidence="1 3" id="KW-0963">Cytoplasm</keyword>
<evidence type="ECO:0000256" key="2">
    <source>
        <dbReference type="ARBA" id="ARBA00022942"/>
    </source>
</evidence>
<comment type="function">
    <text evidence="3">Component of the proteasome, a multicatalytic proteinase complex which is characterized by its ability to cleave peptides with Arg, Phe, Tyr, Leu, and Glu adjacent to the leaving group at neutral or slightly basic pH. The proteasome has an ATP-dependent proteolytic activity.</text>
</comment>
<reference evidence="4" key="1">
    <citation type="submission" date="2019-06" db="EMBL/GenBank/DDBJ databases">
        <authorList>
            <person name="Zheng W."/>
        </authorList>
    </citation>
    <scope>NUCLEOTIDE SEQUENCE</scope>
    <source>
        <strain evidence="4">QDHG01</strain>
    </source>
</reference>
<dbReference type="SUPFAM" id="SSF56235">
    <property type="entry name" value="N-terminal nucleophile aminohydrolases (Ntn hydrolases)"/>
    <property type="match status" value="1"/>
</dbReference>
<dbReference type="OrthoDB" id="268479at2759"/>
<dbReference type="Gene3D" id="3.60.20.10">
    <property type="entry name" value="Glutamine Phosphoribosylpyrophosphate, subunit 1, domain 1"/>
    <property type="match status" value="1"/>
</dbReference>
<dbReference type="PANTHER" id="PTHR32194:SF2">
    <property type="entry name" value="PROTEASOME SUBUNIT BETA TYPE-1"/>
    <property type="match status" value="1"/>
</dbReference>
<dbReference type="InterPro" id="IPR016050">
    <property type="entry name" value="Proteasome_bsu_CS"/>
</dbReference>
<comment type="similarity">
    <text evidence="3">Belongs to the peptidase T1B family.</text>
</comment>
<organism evidence="4 5">
    <name type="scientific">Halteria grandinella</name>
    <dbReference type="NCBI Taxonomy" id="5974"/>
    <lineage>
        <taxon>Eukaryota</taxon>
        <taxon>Sar</taxon>
        <taxon>Alveolata</taxon>
        <taxon>Ciliophora</taxon>
        <taxon>Intramacronucleata</taxon>
        <taxon>Spirotrichea</taxon>
        <taxon>Stichotrichia</taxon>
        <taxon>Sporadotrichida</taxon>
        <taxon>Halteriidae</taxon>
        <taxon>Halteria</taxon>
    </lineage>
</organism>
<evidence type="ECO:0000313" key="4">
    <source>
        <dbReference type="EMBL" id="TNV76763.1"/>
    </source>
</evidence>
<gene>
    <name evidence="4" type="ORF">FGO68_gene3503</name>
</gene>
<protein>
    <recommendedName>
        <fullName evidence="3">Proteasome subunit beta</fullName>
    </recommendedName>
</protein>
<keyword evidence="5" id="KW-1185">Reference proteome</keyword>